<feature type="compositionally biased region" description="Basic and acidic residues" evidence="11">
    <location>
        <begin position="145"/>
        <end position="176"/>
    </location>
</feature>
<protein>
    <recommendedName>
        <fullName evidence="14">M protein repeat protein</fullName>
    </recommendedName>
</protein>
<feature type="compositionally biased region" description="Low complexity" evidence="11">
    <location>
        <begin position="218"/>
        <end position="229"/>
    </location>
</feature>
<evidence type="ECO:0000256" key="7">
    <source>
        <dbReference type="ARBA" id="ARBA00023054"/>
    </source>
</evidence>
<name>A0AAJ0C6L0_9PEZI</name>
<organism evidence="12 13">
    <name type="scientific">Phialemonium atrogriseum</name>
    <dbReference type="NCBI Taxonomy" id="1093897"/>
    <lineage>
        <taxon>Eukaryota</taxon>
        <taxon>Fungi</taxon>
        <taxon>Dikarya</taxon>
        <taxon>Ascomycota</taxon>
        <taxon>Pezizomycotina</taxon>
        <taxon>Sordariomycetes</taxon>
        <taxon>Sordariomycetidae</taxon>
        <taxon>Cephalothecales</taxon>
        <taxon>Cephalothecaceae</taxon>
        <taxon>Phialemonium</taxon>
    </lineage>
</organism>
<keyword evidence="3" id="KW-0158">Chromosome</keyword>
<feature type="compositionally biased region" description="Basic and acidic residues" evidence="11">
    <location>
        <begin position="28"/>
        <end position="43"/>
    </location>
</feature>
<dbReference type="RefSeq" id="XP_060287133.1">
    <property type="nucleotide sequence ID" value="XM_060425859.1"/>
</dbReference>
<dbReference type="Gene3D" id="1.20.5.340">
    <property type="match status" value="1"/>
</dbReference>
<accession>A0AAJ0C6L0</accession>
<evidence type="ECO:0000256" key="1">
    <source>
        <dbReference type="ARBA" id="ARBA00004123"/>
    </source>
</evidence>
<feature type="compositionally biased region" description="Basic and acidic residues" evidence="11">
    <location>
        <begin position="55"/>
        <end position="74"/>
    </location>
</feature>
<evidence type="ECO:0000256" key="11">
    <source>
        <dbReference type="SAM" id="MobiDB-lite"/>
    </source>
</evidence>
<keyword evidence="7" id="KW-0175">Coiled coil</keyword>
<dbReference type="GO" id="GO:0035861">
    <property type="term" value="C:site of double-strand break"/>
    <property type="evidence" value="ECO:0007669"/>
    <property type="project" value="TreeGrafter"/>
</dbReference>
<evidence type="ECO:0008006" key="14">
    <source>
        <dbReference type="Google" id="ProtNLM"/>
    </source>
</evidence>
<evidence type="ECO:0000256" key="8">
    <source>
        <dbReference type="ARBA" id="ARBA00023172"/>
    </source>
</evidence>
<evidence type="ECO:0000256" key="4">
    <source>
        <dbReference type="ARBA" id="ARBA00022741"/>
    </source>
</evidence>
<evidence type="ECO:0000256" key="5">
    <source>
        <dbReference type="ARBA" id="ARBA00022763"/>
    </source>
</evidence>
<sequence>MADAEEKAKQLAAARKRVQELKKKKGGKEKGGAKKGEKGEPEKPPAASESEAAPEDNKPVSEEKAEPEEGRASEEATDDLPPISPSQGNAPSLAAQSKARSASFRQPSISGPLSPGLFSPEGETAPDIYRKHVARIEELEKENKRLAKEAGDSEKRWQKAEDELAVLREGDAESSGKKSSKSAGEVEKLRNDILALQRQNSQLQSQLARGGTGGRHGSSPSVSITTPPTAELEAQLQSKSATIETMELEMSRLRAQVERLSVSASTPSDQIAALEEKLARAERAAALAQRERDDLKRNLERTSEGAVRAGSERASAETKLRALEREAADLRSGRDDAASRADALERKVATLTTLHREQDGRTQALRREKEAAAKEAGELRARLEAAEAENVRLRKRDAAEGGGDDEAVDELEDEGRRRLEDRVRALEAENTDLRRGIWHERRKEMQAGPDDGNAAAAAAAGAAGGPGGRFTDVDLGASPHAHRRGFSHHHGGGGGGGFGDFLASGLTALTGGGAAGDHHHQQQQHEGFLSDDDGDLDFDEDAFRKAHEEEAKKRLERIREVKRSLKNWGGWRLDLVESRRGGGEGIGEIFEI</sequence>
<reference evidence="12" key="1">
    <citation type="submission" date="2023-06" db="EMBL/GenBank/DDBJ databases">
        <title>Genome-scale phylogeny and comparative genomics of the fungal order Sordariales.</title>
        <authorList>
            <consortium name="Lawrence Berkeley National Laboratory"/>
            <person name="Hensen N."/>
            <person name="Bonometti L."/>
            <person name="Westerberg I."/>
            <person name="Brannstrom I.O."/>
            <person name="Guillou S."/>
            <person name="Cros-Aarteil S."/>
            <person name="Calhoun S."/>
            <person name="Haridas S."/>
            <person name="Kuo A."/>
            <person name="Mondo S."/>
            <person name="Pangilinan J."/>
            <person name="Riley R."/>
            <person name="Labutti K."/>
            <person name="Andreopoulos B."/>
            <person name="Lipzen A."/>
            <person name="Chen C."/>
            <person name="Yanf M."/>
            <person name="Daum C."/>
            <person name="Ng V."/>
            <person name="Clum A."/>
            <person name="Steindorff A."/>
            <person name="Ohm R."/>
            <person name="Martin F."/>
            <person name="Silar P."/>
            <person name="Natvig D."/>
            <person name="Lalanne C."/>
            <person name="Gautier V."/>
            <person name="Ament-Velasquez S.L."/>
            <person name="Kruys A."/>
            <person name="Hutchinson M.I."/>
            <person name="Powell A.J."/>
            <person name="Barry K."/>
            <person name="Miller A.N."/>
            <person name="Grigoriev I.V."/>
            <person name="Debuchy R."/>
            <person name="Gladieux P."/>
            <person name="Thoren M.H."/>
            <person name="Johannesson H."/>
        </authorList>
    </citation>
    <scope>NUCLEOTIDE SEQUENCE</scope>
    <source>
        <strain evidence="12">8032-3</strain>
    </source>
</reference>
<evidence type="ECO:0000256" key="10">
    <source>
        <dbReference type="ARBA" id="ARBA00023242"/>
    </source>
</evidence>
<dbReference type="GO" id="GO:0000724">
    <property type="term" value="P:double-strand break repair via homologous recombination"/>
    <property type="evidence" value="ECO:0007669"/>
    <property type="project" value="TreeGrafter"/>
</dbReference>
<evidence type="ECO:0000256" key="9">
    <source>
        <dbReference type="ARBA" id="ARBA00023204"/>
    </source>
</evidence>
<feature type="region of interest" description="Disordered" evidence="11">
    <location>
        <begin position="295"/>
        <end position="317"/>
    </location>
</feature>
<feature type="region of interest" description="Disordered" evidence="11">
    <location>
        <begin position="145"/>
        <end position="229"/>
    </location>
</feature>
<comment type="caution">
    <text evidence="12">The sequence shown here is derived from an EMBL/GenBank/DDBJ whole genome shotgun (WGS) entry which is preliminary data.</text>
</comment>
<dbReference type="GeneID" id="85309046"/>
<dbReference type="PANTHER" id="PTHR19306:SF6">
    <property type="entry name" value="STRUCTURAL MAINTENANCE OF CHROMOSOMES PROTEIN 6"/>
    <property type="match status" value="1"/>
</dbReference>
<evidence type="ECO:0000313" key="12">
    <source>
        <dbReference type="EMBL" id="KAK1770920.1"/>
    </source>
</evidence>
<gene>
    <name evidence="12" type="ORF">QBC33DRAFT_511725</name>
</gene>
<evidence type="ECO:0000256" key="2">
    <source>
        <dbReference type="ARBA" id="ARBA00004286"/>
    </source>
</evidence>
<dbReference type="GO" id="GO:0003684">
    <property type="term" value="F:damaged DNA binding"/>
    <property type="evidence" value="ECO:0007669"/>
    <property type="project" value="TreeGrafter"/>
</dbReference>
<proteinExistence type="predicted"/>
<feature type="region of interest" description="Disordered" evidence="11">
    <location>
        <begin position="1"/>
        <end position="126"/>
    </location>
</feature>
<feature type="compositionally biased region" description="Acidic residues" evidence="11">
    <location>
        <begin position="402"/>
        <end position="413"/>
    </location>
</feature>
<keyword evidence="6" id="KW-0067">ATP-binding</keyword>
<feature type="compositionally biased region" description="Low complexity" evidence="11">
    <location>
        <begin position="194"/>
        <end position="209"/>
    </location>
</feature>
<comment type="subcellular location">
    <subcellularLocation>
        <location evidence="2">Chromosome</location>
    </subcellularLocation>
    <subcellularLocation>
        <location evidence="1">Nucleus</location>
    </subcellularLocation>
</comment>
<dbReference type="AlphaFoldDB" id="A0AAJ0C6L0"/>
<keyword evidence="9" id="KW-0234">DNA repair</keyword>
<keyword evidence="8" id="KW-0233">DNA recombination</keyword>
<dbReference type="GO" id="GO:0005634">
    <property type="term" value="C:nucleus"/>
    <property type="evidence" value="ECO:0007669"/>
    <property type="project" value="UniProtKB-SubCell"/>
</dbReference>
<dbReference type="GO" id="GO:0003697">
    <property type="term" value="F:single-stranded DNA binding"/>
    <property type="evidence" value="ECO:0007669"/>
    <property type="project" value="TreeGrafter"/>
</dbReference>
<keyword evidence="4" id="KW-0547">Nucleotide-binding</keyword>
<feature type="region of interest" description="Disordered" evidence="11">
    <location>
        <begin position="394"/>
        <end position="415"/>
    </location>
</feature>
<dbReference type="EMBL" id="MU838999">
    <property type="protein sequence ID" value="KAK1770920.1"/>
    <property type="molecule type" value="Genomic_DNA"/>
</dbReference>
<evidence type="ECO:0000256" key="6">
    <source>
        <dbReference type="ARBA" id="ARBA00022840"/>
    </source>
</evidence>
<evidence type="ECO:0000313" key="13">
    <source>
        <dbReference type="Proteomes" id="UP001244011"/>
    </source>
</evidence>
<feature type="region of interest" description="Disordered" evidence="11">
    <location>
        <begin position="513"/>
        <end position="533"/>
    </location>
</feature>
<keyword evidence="10" id="KW-0539">Nucleus</keyword>
<feature type="compositionally biased region" description="Polar residues" evidence="11">
    <location>
        <begin position="85"/>
        <end position="111"/>
    </location>
</feature>
<dbReference type="Proteomes" id="UP001244011">
    <property type="component" value="Unassembled WGS sequence"/>
</dbReference>
<dbReference type="GO" id="GO:0030915">
    <property type="term" value="C:Smc5-Smc6 complex"/>
    <property type="evidence" value="ECO:0007669"/>
    <property type="project" value="TreeGrafter"/>
</dbReference>
<dbReference type="PANTHER" id="PTHR19306">
    <property type="entry name" value="STRUCTURAL MAINTENANCE OF CHROMOSOMES 5,6 SMC5, SMC6"/>
    <property type="match status" value="1"/>
</dbReference>
<keyword evidence="5" id="KW-0227">DNA damage</keyword>
<feature type="region of interest" description="Disordered" evidence="11">
    <location>
        <begin position="445"/>
        <end position="471"/>
    </location>
</feature>
<keyword evidence="13" id="KW-1185">Reference proteome</keyword>
<feature type="compositionally biased region" description="Low complexity" evidence="11">
    <location>
        <begin position="447"/>
        <end position="461"/>
    </location>
</feature>
<dbReference type="GO" id="GO:0005524">
    <property type="term" value="F:ATP binding"/>
    <property type="evidence" value="ECO:0007669"/>
    <property type="project" value="UniProtKB-KW"/>
</dbReference>
<evidence type="ECO:0000256" key="3">
    <source>
        <dbReference type="ARBA" id="ARBA00022454"/>
    </source>
</evidence>